<dbReference type="InterPro" id="IPR010640">
    <property type="entry name" value="Low_temperature_requirement_A"/>
</dbReference>
<gene>
    <name evidence="2" type="ORF">P0Y48_12470</name>
</gene>
<protein>
    <submittedName>
        <fullName evidence="2">Low temperature requirement protein A</fullName>
    </submittedName>
</protein>
<feature type="transmembrane region" description="Helical" evidence="1">
    <location>
        <begin position="174"/>
        <end position="191"/>
    </location>
</feature>
<feature type="transmembrane region" description="Helical" evidence="1">
    <location>
        <begin position="280"/>
        <end position="300"/>
    </location>
</feature>
<dbReference type="AlphaFoldDB" id="A0AAJ5W1R4"/>
<feature type="transmembrane region" description="Helical" evidence="1">
    <location>
        <begin position="211"/>
        <end position="232"/>
    </location>
</feature>
<dbReference type="PANTHER" id="PTHR36840:SF1">
    <property type="entry name" value="BLL5714 PROTEIN"/>
    <property type="match status" value="1"/>
</dbReference>
<feature type="transmembrane region" description="Helical" evidence="1">
    <location>
        <begin position="312"/>
        <end position="334"/>
    </location>
</feature>
<feature type="transmembrane region" description="Helical" evidence="1">
    <location>
        <begin position="116"/>
        <end position="135"/>
    </location>
</feature>
<sequence>MMARRLPSVRVVSMRDHSAEERSATPLELFFDLCFVVAVALLAGDLHHGIADGHAAEAALTYAFLFVPVWWAWMSFTWFATAFDTDDAIHRVLTLLQMAGVLAVASTVHTAAEGNLVPLALAYTGMRVPLILQWLRAASSDRAHRAFALTYAAGLAVAQSLWVLGAIVPGQLTFLVFLVALAVDLGTPILAVRRSPGPVFHAGHIAERYGLFALIVLGETVLSVTIGLQGAVEGDAPFGTVVVIVAAALAIAFGLWWIYFDALGRDGLTRNRRAAFVWGYGHYLLYAALAAVGAGVQAQLDLLAGEASSTDAVVAVSLPVALALATVGGLQVAANKRPRDAASLFVGAALVGLTILAAPWLTASTANVIVAVIVVAVTVVGGLRRAEVPR</sequence>
<feature type="transmembrane region" description="Helical" evidence="1">
    <location>
        <begin position="147"/>
        <end position="168"/>
    </location>
</feature>
<dbReference type="PANTHER" id="PTHR36840">
    <property type="entry name" value="BLL5714 PROTEIN"/>
    <property type="match status" value="1"/>
</dbReference>
<accession>A0AAJ5W1R4</accession>
<dbReference type="Pfam" id="PF06772">
    <property type="entry name" value="LtrA"/>
    <property type="match status" value="1"/>
</dbReference>
<feature type="transmembrane region" description="Helical" evidence="1">
    <location>
        <begin position="92"/>
        <end position="110"/>
    </location>
</feature>
<feature type="transmembrane region" description="Helical" evidence="1">
    <location>
        <begin position="341"/>
        <end position="360"/>
    </location>
</feature>
<feature type="transmembrane region" description="Helical" evidence="1">
    <location>
        <begin position="366"/>
        <end position="383"/>
    </location>
</feature>
<feature type="transmembrane region" description="Helical" evidence="1">
    <location>
        <begin position="238"/>
        <end position="259"/>
    </location>
</feature>
<feature type="transmembrane region" description="Helical" evidence="1">
    <location>
        <begin position="29"/>
        <end position="47"/>
    </location>
</feature>
<keyword evidence="1" id="KW-1133">Transmembrane helix</keyword>
<organism evidence="2 3">
    <name type="scientific">Candidatus Microbacterium phytovorans</name>
    <dbReference type="NCBI Taxonomy" id="3121374"/>
    <lineage>
        <taxon>Bacteria</taxon>
        <taxon>Bacillati</taxon>
        <taxon>Actinomycetota</taxon>
        <taxon>Actinomycetes</taxon>
        <taxon>Micrococcales</taxon>
        <taxon>Microbacteriaceae</taxon>
        <taxon>Microbacterium</taxon>
    </lineage>
</organism>
<evidence type="ECO:0000313" key="2">
    <source>
        <dbReference type="EMBL" id="WEK13258.1"/>
    </source>
</evidence>
<reference evidence="2" key="1">
    <citation type="submission" date="2023-03" db="EMBL/GenBank/DDBJ databases">
        <title>Andean soil-derived lignocellulolytic bacterial consortium as a source of novel taxa and putative plastic-active enzymes.</title>
        <authorList>
            <person name="Diaz-Garcia L."/>
            <person name="Chuvochina M."/>
            <person name="Feuerriegel G."/>
            <person name="Bunk B."/>
            <person name="Sproer C."/>
            <person name="Streit W.R."/>
            <person name="Rodriguez L.M."/>
            <person name="Overmann J."/>
            <person name="Jimenez D.J."/>
        </authorList>
    </citation>
    <scope>NUCLEOTIDE SEQUENCE</scope>
    <source>
        <strain evidence="2">MAG 4610</strain>
    </source>
</reference>
<dbReference type="Proteomes" id="UP001213972">
    <property type="component" value="Chromosome"/>
</dbReference>
<evidence type="ECO:0000256" key="1">
    <source>
        <dbReference type="SAM" id="Phobius"/>
    </source>
</evidence>
<proteinExistence type="predicted"/>
<dbReference type="EMBL" id="CP119321">
    <property type="protein sequence ID" value="WEK13258.1"/>
    <property type="molecule type" value="Genomic_DNA"/>
</dbReference>
<keyword evidence="1" id="KW-0472">Membrane</keyword>
<name>A0AAJ5W1R4_9MICO</name>
<feature type="transmembrane region" description="Helical" evidence="1">
    <location>
        <begin position="59"/>
        <end position="80"/>
    </location>
</feature>
<keyword evidence="1" id="KW-0812">Transmembrane</keyword>
<evidence type="ECO:0000313" key="3">
    <source>
        <dbReference type="Proteomes" id="UP001213972"/>
    </source>
</evidence>